<evidence type="ECO:0000313" key="2">
    <source>
        <dbReference type="WBParaSite" id="JU765_v2.g76.t1"/>
    </source>
</evidence>
<dbReference type="Proteomes" id="UP000887576">
    <property type="component" value="Unplaced"/>
</dbReference>
<accession>A0AC34RJQ3</accession>
<evidence type="ECO:0000313" key="1">
    <source>
        <dbReference type="Proteomes" id="UP000887576"/>
    </source>
</evidence>
<dbReference type="WBParaSite" id="JU765_v2.g76.t1">
    <property type="protein sequence ID" value="JU765_v2.g76.t1"/>
    <property type="gene ID" value="JU765_v2.g76"/>
</dbReference>
<reference evidence="2" key="1">
    <citation type="submission" date="2022-11" db="UniProtKB">
        <authorList>
            <consortium name="WormBaseParasite"/>
        </authorList>
    </citation>
    <scope>IDENTIFICATION</scope>
</reference>
<sequence length="388" mass="43588">MISKLNEKNLEDEKIKIYGEQYLKKPKNYQTNEKIIGDSKARAAKEIQLDEPIPISSGFNVDHSFSSVPKEMKLPPMDNEWKSTLFGPKGLLTEVFHFVNEKRKQGFEKPLPQSDLPPGPTSEVDFAKVFDAILLKSGNGEFNEPKIPELPFIGICNRLNCGDIYKYVDQFKKSELFSNFQTALSLFQDPKGLDIIGELLENPDLIEQFAGKPENIAELLGKAGGPAKSKSGSKSHSMSVLPSDGDLGIDFGRELEPEKYAKKDGKPEFAASIDGGDYYSSVDKEPKKSSVDVDYEDTESVEVEESIVSTTTTLIPNDTRKKFERPLPELSFSVDETPKIGESVDEKLPEYGSRIEIEETAPVLTFKNATTRRNFRKNNDYYAMYYDD</sequence>
<protein>
    <submittedName>
        <fullName evidence="2">Uncharacterized protein</fullName>
    </submittedName>
</protein>
<proteinExistence type="predicted"/>
<name>A0AC34RJQ3_9BILA</name>
<organism evidence="1 2">
    <name type="scientific">Panagrolaimus sp. JU765</name>
    <dbReference type="NCBI Taxonomy" id="591449"/>
    <lineage>
        <taxon>Eukaryota</taxon>
        <taxon>Metazoa</taxon>
        <taxon>Ecdysozoa</taxon>
        <taxon>Nematoda</taxon>
        <taxon>Chromadorea</taxon>
        <taxon>Rhabditida</taxon>
        <taxon>Tylenchina</taxon>
        <taxon>Panagrolaimomorpha</taxon>
        <taxon>Panagrolaimoidea</taxon>
        <taxon>Panagrolaimidae</taxon>
        <taxon>Panagrolaimus</taxon>
    </lineage>
</organism>